<accession>A0A9J6ZKF4</accession>
<reference evidence="2" key="1">
    <citation type="submission" date="2022-05" db="EMBL/GenBank/DDBJ databases">
        <title>Novel bacterial taxa in a minimal lignocellulolytic consortium and its capacity to transform plastics disclosed by genome-resolved metagenomics.</title>
        <authorList>
            <person name="Rodriguez C.A.D."/>
            <person name="Diaz-Garcia L."/>
            <person name="Herrera K."/>
            <person name="Tarazona N.A."/>
            <person name="Sproer C."/>
            <person name="Overmann J."/>
            <person name="Jimenez D.J."/>
        </authorList>
    </citation>
    <scope>NUCLEOTIDE SEQUENCE</scope>
    <source>
        <strain evidence="2">MAG5</strain>
    </source>
</reference>
<dbReference type="EMBL" id="CP097899">
    <property type="protein sequence ID" value="URN96731.1"/>
    <property type="molecule type" value="Genomic_DNA"/>
</dbReference>
<name>A0A9J6ZKF4_9BACL</name>
<organism evidence="2 3">
    <name type="scientific">Candidatus Pristimantibacillus lignocellulolyticus</name>
    <dbReference type="NCBI Taxonomy" id="2994561"/>
    <lineage>
        <taxon>Bacteria</taxon>
        <taxon>Bacillati</taxon>
        <taxon>Bacillota</taxon>
        <taxon>Bacilli</taxon>
        <taxon>Bacillales</taxon>
        <taxon>Paenibacillaceae</taxon>
        <taxon>Candidatus Pristimantibacillus</taxon>
    </lineage>
</organism>
<evidence type="ECO:0000313" key="2">
    <source>
        <dbReference type="EMBL" id="URN96731.1"/>
    </source>
</evidence>
<dbReference type="AlphaFoldDB" id="A0A9J6ZKF4"/>
<protein>
    <submittedName>
        <fullName evidence="2">Sugar phosphate isomerase/epimerase</fullName>
    </submittedName>
</protein>
<evidence type="ECO:0000313" key="3">
    <source>
        <dbReference type="Proteomes" id="UP001056756"/>
    </source>
</evidence>
<dbReference type="GO" id="GO:0016853">
    <property type="term" value="F:isomerase activity"/>
    <property type="evidence" value="ECO:0007669"/>
    <property type="project" value="UniProtKB-KW"/>
</dbReference>
<sequence length="260" mass="29553">MNRMSIGLQLFTLREQLEADFEGTLRHVAGLGYEGVEFYHYGDIPANKMRELLDELGMKAIGSHIQLSNLKENLDNEIAYLKTIGAKYAICPWLAPELRDVDAWSQHLVDLAQIGHACTEQGIEFLYHNHDFEFSTLIDGQMVFEALFERIPATDLKVEMDIGWVKYSGIEPVGYINKYAGRLPLLHLKDFLKESRDPEKQIDTVELGEGVLPLLDIVKAASDAGVEWIIVEQDSCTNPPFESIATSFNWVQQNYLNQFK</sequence>
<dbReference type="SUPFAM" id="SSF51658">
    <property type="entry name" value="Xylose isomerase-like"/>
    <property type="match status" value="1"/>
</dbReference>
<keyword evidence="2" id="KW-0413">Isomerase</keyword>
<dbReference type="Gene3D" id="3.20.20.150">
    <property type="entry name" value="Divalent-metal-dependent TIM barrel enzymes"/>
    <property type="match status" value="1"/>
</dbReference>
<dbReference type="InterPro" id="IPR036237">
    <property type="entry name" value="Xyl_isomerase-like_sf"/>
</dbReference>
<dbReference type="InterPro" id="IPR013022">
    <property type="entry name" value="Xyl_isomerase-like_TIM-brl"/>
</dbReference>
<dbReference type="PANTHER" id="PTHR12110:SF41">
    <property type="entry name" value="INOSOSE DEHYDRATASE"/>
    <property type="match status" value="1"/>
</dbReference>
<dbReference type="Pfam" id="PF01261">
    <property type="entry name" value="AP_endonuc_2"/>
    <property type="match status" value="1"/>
</dbReference>
<dbReference type="Proteomes" id="UP001056756">
    <property type="component" value="Chromosome"/>
</dbReference>
<feature type="domain" description="Xylose isomerase-like TIM barrel" evidence="1">
    <location>
        <begin position="26"/>
        <end position="251"/>
    </location>
</feature>
<dbReference type="InterPro" id="IPR050312">
    <property type="entry name" value="IolE/XylAMocC-like"/>
</dbReference>
<proteinExistence type="predicted"/>
<dbReference type="KEGG" id="plig:NAG76_00860"/>
<gene>
    <name evidence="2" type="ORF">NAG76_00860</name>
</gene>
<evidence type="ECO:0000259" key="1">
    <source>
        <dbReference type="Pfam" id="PF01261"/>
    </source>
</evidence>
<dbReference type="PANTHER" id="PTHR12110">
    <property type="entry name" value="HYDROXYPYRUVATE ISOMERASE"/>
    <property type="match status" value="1"/>
</dbReference>